<sequence length="302" mass="34263">MYDKEKLAEFHDSWVQWIYAKGLTFNAFRGPEFQTVRRAAERVPRTVHFRFPSYRVTAGTGIPSERGKVALMVSEVRSAFRHTGATILSDGRKSRSGKPLVNFLAGGADDALLYATVARDGSVRDTADIDALESMLHDDAWARIPWERKLVSQAHWVQQQIRDDEFWRCVDCAIRVMSPIHQLLRRMDRGGMMMSIVYEWSQHLLELMRRVDVSADMVEPCAETAGGQEDDEEDVDPKVRLARPAGSFSEHDIEHQVVAFHACRPSRADPVQDVFGKRAVELRSWPEQTSDADVDGDTSDDE</sequence>
<dbReference type="Proteomes" id="UP000265515">
    <property type="component" value="Unassembled WGS sequence"/>
</dbReference>
<reference evidence="1 2" key="1">
    <citation type="journal article" date="2018" name="Cell">
        <title>The Chara Genome: Secondary Complexity and Implications for Plant Terrestrialization.</title>
        <authorList>
            <person name="Nishiyama T."/>
            <person name="Sakayama H."/>
            <person name="Vries J.D."/>
            <person name="Buschmann H."/>
            <person name="Saint-Marcoux D."/>
            <person name="Ullrich K.K."/>
            <person name="Haas F.B."/>
            <person name="Vanderstraeten L."/>
            <person name="Becker D."/>
            <person name="Lang D."/>
            <person name="Vosolsobe S."/>
            <person name="Rombauts S."/>
            <person name="Wilhelmsson P.K.I."/>
            <person name="Janitza P."/>
            <person name="Kern R."/>
            <person name="Heyl A."/>
            <person name="Rumpler F."/>
            <person name="Villalobos L.I.A.C."/>
            <person name="Clay J.M."/>
            <person name="Skokan R."/>
            <person name="Toyoda A."/>
            <person name="Suzuki Y."/>
            <person name="Kagoshima H."/>
            <person name="Schijlen E."/>
            <person name="Tajeshwar N."/>
            <person name="Catarino B."/>
            <person name="Hetherington A.J."/>
            <person name="Saltykova A."/>
            <person name="Bonnot C."/>
            <person name="Breuninger H."/>
            <person name="Symeonidi A."/>
            <person name="Radhakrishnan G.V."/>
            <person name="Van Nieuwerburgh F."/>
            <person name="Deforce D."/>
            <person name="Chang C."/>
            <person name="Karol K.G."/>
            <person name="Hedrich R."/>
            <person name="Ulvskov P."/>
            <person name="Glockner G."/>
            <person name="Delwiche C.F."/>
            <person name="Petrasek J."/>
            <person name="Van de Peer Y."/>
            <person name="Friml J."/>
            <person name="Beilby M."/>
            <person name="Dolan L."/>
            <person name="Kohara Y."/>
            <person name="Sugano S."/>
            <person name="Fujiyama A."/>
            <person name="Delaux P.-M."/>
            <person name="Quint M."/>
            <person name="TheiBen G."/>
            <person name="Hagemann M."/>
            <person name="Harholt J."/>
            <person name="Dunand C."/>
            <person name="Zachgo S."/>
            <person name="Langdale J."/>
            <person name="Maumus F."/>
            <person name="Straeten D.V.D."/>
            <person name="Gould S.B."/>
            <person name="Rensing S.A."/>
        </authorList>
    </citation>
    <scope>NUCLEOTIDE SEQUENCE [LARGE SCALE GENOMIC DNA]</scope>
    <source>
        <strain evidence="1 2">S276</strain>
    </source>
</reference>
<comment type="caution">
    <text evidence="1">The sequence shown here is derived from an EMBL/GenBank/DDBJ whole genome shotgun (WGS) entry which is preliminary data.</text>
</comment>
<proteinExistence type="predicted"/>
<dbReference type="EMBL" id="BFEA01000303">
    <property type="protein sequence ID" value="GBG78765.1"/>
    <property type="molecule type" value="Genomic_DNA"/>
</dbReference>
<evidence type="ECO:0008006" key="3">
    <source>
        <dbReference type="Google" id="ProtNLM"/>
    </source>
</evidence>
<evidence type="ECO:0000313" key="2">
    <source>
        <dbReference type="Proteomes" id="UP000265515"/>
    </source>
</evidence>
<evidence type="ECO:0000313" key="1">
    <source>
        <dbReference type="EMBL" id="GBG78765.1"/>
    </source>
</evidence>
<dbReference type="Gramene" id="GBG78765">
    <property type="protein sequence ID" value="GBG78765"/>
    <property type="gene ID" value="CBR_g27989"/>
</dbReference>
<dbReference type="AlphaFoldDB" id="A0A388L8Y9"/>
<gene>
    <name evidence="1" type="ORF">CBR_g27989</name>
</gene>
<accession>A0A388L8Y9</accession>
<keyword evidence="2" id="KW-1185">Reference proteome</keyword>
<protein>
    <recommendedName>
        <fullName evidence="3">DUF659 domain-containing protein</fullName>
    </recommendedName>
</protein>
<organism evidence="1 2">
    <name type="scientific">Chara braunii</name>
    <name type="common">Braun's stonewort</name>
    <dbReference type="NCBI Taxonomy" id="69332"/>
    <lineage>
        <taxon>Eukaryota</taxon>
        <taxon>Viridiplantae</taxon>
        <taxon>Streptophyta</taxon>
        <taxon>Charophyceae</taxon>
        <taxon>Charales</taxon>
        <taxon>Characeae</taxon>
        <taxon>Chara</taxon>
    </lineage>
</organism>
<name>A0A388L8Y9_CHABU</name>